<keyword evidence="2" id="KW-1185">Reference proteome</keyword>
<proteinExistence type="predicted"/>
<dbReference type="AlphaFoldDB" id="A0A846ZLL4"/>
<protein>
    <submittedName>
        <fullName evidence="1">Uncharacterized protein</fullName>
    </submittedName>
</protein>
<dbReference type="Proteomes" id="UP000541636">
    <property type="component" value="Unassembled WGS sequence"/>
</dbReference>
<accession>A0A846ZLL4</accession>
<dbReference type="RefSeq" id="WP_168608695.1">
    <property type="nucleotide sequence ID" value="NZ_JAAZQD010000002.1"/>
</dbReference>
<evidence type="ECO:0000313" key="2">
    <source>
        <dbReference type="Proteomes" id="UP000541636"/>
    </source>
</evidence>
<reference evidence="1 2" key="1">
    <citation type="journal article" date="2017" name="Int. J. Syst. Evol. Microbiol.">
        <title>Oleiagrimonas citrea sp. nov., a marine bacterium isolated from tidal flat sediment and emended description of the genus Oleiagrimonas Fang et al. 2015 and Oleiagrimonas soli.</title>
        <authorList>
            <person name="Yang S.H."/>
            <person name="Seo H.S."/>
            <person name="Seong C.N."/>
            <person name="Kwon K.K."/>
        </authorList>
    </citation>
    <scope>NUCLEOTIDE SEQUENCE [LARGE SCALE GENOMIC DNA]</scope>
    <source>
        <strain evidence="1 2">MEBiC09124</strain>
    </source>
</reference>
<evidence type="ECO:0000313" key="1">
    <source>
        <dbReference type="EMBL" id="NKZ38351.1"/>
    </source>
</evidence>
<dbReference type="EMBL" id="JAAZQD010000002">
    <property type="protein sequence ID" value="NKZ38351.1"/>
    <property type="molecule type" value="Genomic_DNA"/>
</dbReference>
<comment type="caution">
    <text evidence="1">The sequence shown here is derived from an EMBL/GenBank/DDBJ whole genome shotgun (WGS) entry which is preliminary data.</text>
</comment>
<gene>
    <name evidence="1" type="ORF">HF690_05190</name>
</gene>
<name>A0A846ZLL4_9GAMM</name>
<organism evidence="1 2">
    <name type="scientific">Oleiagrimonas citrea</name>
    <dbReference type="NCBI Taxonomy" id="1665687"/>
    <lineage>
        <taxon>Bacteria</taxon>
        <taxon>Pseudomonadati</taxon>
        <taxon>Pseudomonadota</taxon>
        <taxon>Gammaproteobacteria</taxon>
        <taxon>Lysobacterales</taxon>
        <taxon>Rhodanobacteraceae</taxon>
        <taxon>Oleiagrimonas</taxon>
    </lineage>
</organism>
<sequence>MTWPSSLDGDFLERIGAENFARLVSVEVRELGHDVVGEVDHDRQRILLAPLCAANSDQCRRVFCHELAHLVTRGDGHGVRFLAVYATLLKRLHSDACPAYLVTLYEAQGALERASEAFAFASEFARWPVPVELLALFAVNRFGSQQEQQDLAQSVPRLVDDFNSSCLDAPQQ</sequence>